<dbReference type="InterPro" id="IPR053790">
    <property type="entry name" value="P5CR-like_CS"/>
</dbReference>
<evidence type="ECO:0000313" key="10">
    <source>
        <dbReference type="Proteomes" id="UP001483337"/>
    </source>
</evidence>
<dbReference type="NCBIfam" id="TIGR00112">
    <property type="entry name" value="proC"/>
    <property type="match status" value="1"/>
</dbReference>
<keyword evidence="3 4" id="KW-0560">Oxidoreductase</keyword>
<comment type="catalytic activity">
    <reaction evidence="4 6">
        <text>L-proline + NADP(+) = (S)-1-pyrroline-5-carboxylate + NADPH + 2 H(+)</text>
        <dbReference type="Rhea" id="RHEA:14109"/>
        <dbReference type="ChEBI" id="CHEBI:15378"/>
        <dbReference type="ChEBI" id="CHEBI:17388"/>
        <dbReference type="ChEBI" id="CHEBI:57783"/>
        <dbReference type="ChEBI" id="CHEBI:58349"/>
        <dbReference type="ChEBI" id="CHEBI:60039"/>
        <dbReference type="EC" id="1.5.1.2"/>
    </reaction>
</comment>
<dbReference type="PANTHER" id="PTHR11645">
    <property type="entry name" value="PYRROLINE-5-CARBOXYLATE REDUCTASE"/>
    <property type="match status" value="1"/>
</dbReference>
<dbReference type="InterPro" id="IPR036291">
    <property type="entry name" value="NAD(P)-bd_dom_sf"/>
</dbReference>
<evidence type="ECO:0000256" key="3">
    <source>
        <dbReference type="ARBA" id="ARBA00023002"/>
    </source>
</evidence>
<evidence type="ECO:0000259" key="7">
    <source>
        <dbReference type="Pfam" id="PF03807"/>
    </source>
</evidence>
<sequence>MAIKFGLIGGGVMGEALLSRLITRGIYQGSEVIVSEPQEARRAFLQQQYGVNVTVDNCRVLTESQEVMMLAVKPQILSAIAQELADIFPIQHSPLIISILAGVPLKQLEAAFPQLPVIRAMPNTPATVGAGMTAICLGAYTAMNHQQKAQEIFTAVGEVAEVPESLMDAVTGVSGSGPAYVALMIEALSDGGVAAGLPRPVAKQLALQTVLGTAQLIAQTKIHPAELKDRVTSPGGTTIAAVSELEKAGFRSALIQAVKAAAHRSQELGKG</sequence>
<dbReference type="GO" id="GO:0004735">
    <property type="term" value="F:pyrroline-5-carboxylate reductase activity"/>
    <property type="evidence" value="ECO:0007669"/>
    <property type="project" value="UniProtKB-EC"/>
</dbReference>
<dbReference type="Pfam" id="PF03807">
    <property type="entry name" value="F420_oxidored"/>
    <property type="match status" value="1"/>
</dbReference>
<organism evidence="9 10">
    <name type="scientific">Okeanomitos corallinicola TIOX110</name>
    <dbReference type="NCBI Taxonomy" id="3133117"/>
    <lineage>
        <taxon>Bacteria</taxon>
        <taxon>Bacillati</taxon>
        <taxon>Cyanobacteriota</taxon>
        <taxon>Cyanophyceae</taxon>
        <taxon>Nostocales</taxon>
        <taxon>Aphanizomenonaceae</taxon>
        <taxon>Okeanomitos</taxon>
    </lineage>
</organism>
<feature type="domain" description="Pyrroline-5-carboxylate reductase dimerisation" evidence="8">
    <location>
        <begin position="164"/>
        <end position="268"/>
    </location>
</feature>
<comment type="pathway">
    <text evidence="4 6">Amino-acid biosynthesis; L-proline biosynthesis; L-proline from L-glutamate 5-semialdehyde: step 1/1.</text>
</comment>
<dbReference type="InterPro" id="IPR008927">
    <property type="entry name" value="6-PGluconate_DH-like_C_sf"/>
</dbReference>
<protein>
    <recommendedName>
        <fullName evidence="4 5">Pyrroline-5-carboxylate reductase</fullName>
        <shortName evidence="4">P5C reductase</shortName>
        <shortName evidence="4">P5CR</shortName>
        <ecNumber evidence="4 5">1.5.1.2</ecNumber>
    </recommendedName>
    <alternativeName>
        <fullName evidence="4">PCA reductase</fullName>
    </alternativeName>
</protein>
<evidence type="ECO:0000256" key="2">
    <source>
        <dbReference type="ARBA" id="ARBA00022857"/>
    </source>
</evidence>
<dbReference type="Pfam" id="PF14748">
    <property type="entry name" value="P5CR_dimer"/>
    <property type="match status" value="1"/>
</dbReference>
<proteinExistence type="inferred from homology"/>
<dbReference type="PIRSF" id="PIRSF000193">
    <property type="entry name" value="Pyrrol-5-carb_rd"/>
    <property type="match status" value="1"/>
</dbReference>
<evidence type="ECO:0000313" key="9">
    <source>
        <dbReference type="EMBL" id="WZB87771.1"/>
    </source>
</evidence>
<gene>
    <name evidence="4 9" type="primary">proC</name>
    <name evidence="9" type="ORF">WJM97_20825</name>
</gene>
<evidence type="ECO:0000256" key="1">
    <source>
        <dbReference type="ARBA" id="ARBA00005525"/>
    </source>
</evidence>
<dbReference type="Proteomes" id="UP001483337">
    <property type="component" value="Chromosome"/>
</dbReference>
<dbReference type="InterPro" id="IPR028939">
    <property type="entry name" value="P5C_Rdtase_cat_N"/>
</dbReference>
<comment type="similarity">
    <text evidence="1 4 6">Belongs to the pyrroline-5-carboxylate reductase family.</text>
</comment>
<dbReference type="Gene3D" id="3.40.50.720">
    <property type="entry name" value="NAD(P)-binding Rossmann-like Domain"/>
    <property type="match status" value="1"/>
</dbReference>
<reference evidence="9 10" key="1">
    <citation type="submission" date="2024-04" db="EMBL/GenBank/DDBJ databases">
        <title>Okeanomitos corallinicola gen. &amp; sp. nov. (Nostocales, Cyanobacteria), a new toxic marine heterocyst-forming cyanobacterium from a coral reef.</title>
        <authorList>
            <person name="Li H."/>
            <person name="Li R."/>
            <person name="Kang J."/>
            <person name="Hii K.S."/>
            <person name="Mohamed H.F."/>
            <person name="Xu X."/>
            <person name="Luo Z."/>
        </authorList>
    </citation>
    <scope>NUCLEOTIDE SEQUENCE [LARGE SCALE GENOMIC DNA]</scope>
    <source>
        <strain evidence="9 10">TIOX110</strain>
    </source>
</reference>
<keyword evidence="2 4" id="KW-0521">NADP</keyword>
<keyword evidence="4 6" id="KW-0641">Proline biosynthesis</keyword>
<dbReference type="EC" id="1.5.1.2" evidence="4 5"/>
<dbReference type="SUPFAM" id="SSF48179">
    <property type="entry name" value="6-phosphogluconate dehydrogenase C-terminal domain-like"/>
    <property type="match status" value="1"/>
</dbReference>
<evidence type="ECO:0000256" key="5">
    <source>
        <dbReference type="NCBIfam" id="TIGR00112"/>
    </source>
</evidence>
<dbReference type="Gene3D" id="1.10.3730.10">
    <property type="entry name" value="ProC C-terminal domain-like"/>
    <property type="match status" value="1"/>
</dbReference>
<comment type="subcellular location">
    <subcellularLocation>
        <location evidence="4">Cytoplasm</location>
    </subcellularLocation>
</comment>
<dbReference type="HAMAP" id="MF_01925">
    <property type="entry name" value="P5C_reductase"/>
    <property type="match status" value="1"/>
</dbReference>
<keyword evidence="4 6" id="KW-0028">Amino-acid biosynthesis</keyword>
<keyword evidence="4" id="KW-0963">Cytoplasm</keyword>
<dbReference type="PANTHER" id="PTHR11645:SF0">
    <property type="entry name" value="PYRROLINE-5-CARBOXYLATE REDUCTASE 3"/>
    <property type="match status" value="1"/>
</dbReference>
<dbReference type="InterPro" id="IPR029036">
    <property type="entry name" value="P5CR_dimer"/>
</dbReference>
<dbReference type="SUPFAM" id="SSF51735">
    <property type="entry name" value="NAD(P)-binding Rossmann-fold domains"/>
    <property type="match status" value="1"/>
</dbReference>
<keyword evidence="10" id="KW-1185">Reference proteome</keyword>
<evidence type="ECO:0000256" key="4">
    <source>
        <dbReference type="HAMAP-Rule" id="MF_01925"/>
    </source>
</evidence>
<dbReference type="EMBL" id="CP150886">
    <property type="protein sequence ID" value="WZB87771.1"/>
    <property type="molecule type" value="Genomic_DNA"/>
</dbReference>
<evidence type="ECO:0000259" key="8">
    <source>
        <dbReference type="Pfam" id="PF14748"/>
    </source>
</evidence>
<feature type="domain" description="Pyrroline-5-carboxylate reductase catalytic N-terminal" evidence="7">
    <location>
        <begin position="4"/>
        <end position="102"/>
    </location>
</feature>
<accession>A0ABZ2UQX0</accession>
<dbReference type="RefSeq" id="WP_353930683.1">
    <property type="nucleotide sequence ID" value="NZ_CP150886.1"/>
</dbReference>
<comment type="catalytic activity">
    <reaction evidence="4">
        <text>L-proline + NAD(+) = (S)-1-pyrroline-5-carboxylate + NADH + 2 H(+)</text>
        <dbReference type="Rhea" id="RHEA:14105"/>
        <dbReference type="ChEBI" id="CHEBI:15378"/>
        <dbReference type="ChEBI" id="CHEBI:17388"/>
        <dbReference type="ChEBI" id="CHEBI:57540"/>
        <dbReference type="ChEBI" id="CHEBI:57945"/>
        <dbReference type="ChEBI" id="CHEBI:60039"/>
        <dbReference type="EC" id="1.5.1.2"/>
    </reaction>
</comment>
<dbReference type="InterPro" id="IPR000304">
    <property type="entry name" value="Pyrroline-COOH_reductase"/>
</dbReference>
<name>A0ABZ2UQX0_9CYAN</name>
<dbReference type="PROSITE" id="PS00521">
    <property type="entry name" value="P5CR"/>
    <property type="match status" value="1"/>
</dbReference>
<evidence type="ECO:0000256" key="6">
    <source>
        <dbReference type="RuleBase" id="RU003903"/>
    </source>
</evidence>
<comment type="function">
    <text evidence="4">Catalyzes the reduction of 1-pyrroline-5-carboxylate (PCA) to L-proline.</text>
</comment>